<evidence type="ECO:0000313" key="3">
    <source>
        <dbReference type="Proteomes" id="UP001186944"/>
    </source>
</evidence>
<organism evidence="2 3">
    <name type="scientific">Pinctada imbricata</name>
    <name type="common">Atlantic pearl-oyster</name>
    <name type="synonym">Pinctada martensii</name>
    <dbReference type="NCBI Taxonomy" id="66713"/>
    <lineage>
        <taxon>Eukaryota</taxon>
        <taxon>Metazoa</taxon>
        <taxon>Spiralia</taxon>
        <taxon>Lophotrochozoa</taxon>
        <taxon>Mollusca</taxon>
        <taxon>Bivalvia</taxon>
        <taxon>Autobranchia</taxon>
        <taxon>Pteriomorphia</taxon>
        <taxon>Pterioida</taxon>
        <taxon>Pterioidea</taxon>
        <taxon>Pteriidae</taxon>
        <taxon>Pinctada</taxon>
    </lineage>
</organism>
<feature type="region of interest" description="Disordered" evidence="1">
    <location>
        <begin position="30"/>
        <end position="60"/>
    </location>
</feature>
<dbReference type="PANTHER" id="PTHR11505">
    <property type="entry name" value="L1 TRANSPOSABLE ELEMENT-RELATED"/>
    <property type="match status" value="1"/>
</dbReference>
<comment type="caution">
    <text evidence="2">The sequence shown here is derived from an EMBL/GenBank/DDBJ whole genome shotgun (WGS) entry which is preliminary data.</text>
</comment>
<accession>A0AA88XPN0</accession>
<evidence type="ECO:0000256" key="1">
    <source>
        <dbReference type="SAM" id="MobiDB-lite"/>
    </source>
</evidence>
<reference evidence="2" key="1">
    <citation type="submission" date="2019-08" db="EMBL/GenBank/DDBJ databases">
        <title>The improved chromosome-level genome for the pearl oyster Pinctada fucata martensii using PacBio sequencing and Hi-C.</title>
        <authorList>
            <person name="Zheng Z."/>
        </authorList>
    </citation>
    <scope>NUCLEOTIDE SEQUENCE</scope>
    <source>
        <strain evidence="2">ZZ-2019</strain>
        <tissue evidence="2">Adductor muscle</tissue>
    </source>
</reference>
<gene>
    <name evidence="2" type="ORF">FSP39_007601</name>
</gene>
<dbReference type="InterPro" id="IPR004244">
    <property type="entry name" value="Transposase_22"/>
</dbReference>
<evidence type="ECO:0000313" key="2">
    <source>
        <dbReference type="EMBL" id="KAK3089912.1"/>
    </source>
</evidence>
<name>A0AA88XPN0_PINIB</name>
<protein>
    <submittedName>
        <fullName evidence="2">Uncharacterized protein</fullName>
    </submittedName>
</protein>
<proteinExistence type="predicted"/>
<dbReference type="Gene3D" id="3.30.70.1820">
    <property type="entry name" value="L1 transposable element, RRM domain"/>
    <property type="match status" value="1"/>
</dbReference>
<keyword evidence="3" id="KW-1185">Reference proteome</keyword>
<dbReference type="Proteomes" id="UP001186944">
    <property type="component" value="Unassembled WGS sequence"/>
</dbReference>
<sequence>MVATPLTRPSKCKHSTIVYNIMNLPFIRVKRRRSSEPSPLSSQIQKKYREHSDHSTPDSSIDYIMSQTFASPTQMIGHPTNQAPNSQVAFGPGMLPPQLASTPLSQAAQLSQPPPMPAAMLQQSSIISDYDIQRLASAVRQMMATEIKDMIKDEIRQLIVVNIAPMHATIETLAAKNKELEMRVDELEAYSRKNLIRISGVSEDEKDTNVAVTQIAEKLEIPVAQADIEVSHRVGPIDPKRPRQIIARIKNYELRHRLLRSSKKLKDIPGMSNVHINQDLSKARGKLAYHARQLVREKKIKSTFVWDGRVIAVDLKDKKHTIQCVDDLIKIVGALGTGTNSLSPRSPQVLTTHPDQMVFST</sequence>
<dbReference type="EMBL" id="VSWD01000010">
    <property type="protein sequence ID" value="KAK3089912.1"/>
    <property type="molecule type" value="Genomic_DNA"/>
</dbReference>
<dbReference type="AlphaFoldDB" id="A0AA88XPN0"/>